<feature type="compositionally biased region" description="Low complexity" evidence="1">
    <location>
        <begin position="118"/>
        <end position="132"/>
    </location>
</feature>
<gene>
    <name evidence="2" type="ORF">GCM10023172_43010</name>
</gene>
<feature type="compositionally biased region" description="Polar residues" evidence="1">
    <location>
        <begin position="205"/>
        <end position="218"/>
    </location>
</feature>
<feature type="region of interest" description="Disordered" evidence="1">
    <location>
        <begin position="110"/>
        <end position="137"/>
    </location>
</feature>
<accession>A0ABP8QSC4</accession>
<evidence type="ECO:0000313" key="3">
    <source>
        <dbReference type="Proteomes" id="UP001501243"/>
    </source>
</evidence>
<feature type="region of interest" description="Disordered" evidence="1">
    <location>
        <begin position="183"/>
        <end position="225"/>
    </location>
</feature>
<evidence type="ECO:0000256" key="1">
    <source>
        <dbReference type="SAM" id="MobiDB-lite"/>
    </source>
</evidence>
<dbReference type="Proteomes" id="UP001501243">
    <property type="component" value="Unassembled WGS sequence"/>
</dbReference>
<dbReference type="RefSeq" id="WP_220235757.1">
    <property type="nucleotide sequence ID" value="NZ_BAABGQ010000016.1"/>
</dbReference>
<evidence type="ECO:0000313" key="2">
    <source>
        <dbReference type="EMBL" id="GAA4509466.1"/>
    </source>
</evidence>
<protein>
    <submittedName>
        <fullName evidence="2">Uncharacterized protein</fullName>
    </submittedName>
</protein>
<sequence>MKMALLVAFALFLLAVLSGLAWRRARNKGPKADLVAKRNHKSVWSFHYGPASVIPIRETAKLSPRVAAASPLTQLIAEDIEAKEQQAKAEEAARVGEAQALEAAGWMPLSEQPDEADSAAAETAVSSTAASSPDEEGDIAKEMAAPLLSSRYAPGARLNVLDLLGTDEAAPARFQAAAAAEVKPAAGEETAAPASAPPDDDTVPQTLFTNPLTEATGTKNDEANRQAAVELKKRNRAALRTGTAGQKAALAALITEAVAPG</sequence>
<name>A0ABP8QSC4_9BACT</name>
<proteinExistence type="predicted"/>
<organism evidence="2 3">
    <name type="scientific">Hymenobacter ginsengisoli</name>
    <dbReference type="NCBI Taxonomy" id="1051626"/>
    <lineage>
        <taxon>Bacteria</taxon>
        <taxon>Pseudomonadati</taxon>
        <taxon>Bacteroidota</taxon>
        <taxon>Cytophagia</taxon>
        <taxon>Cytophagales</taxon>
        <taxon>Hymenobacteraceae</taxon>
        <taxon>Hymenobacter</taxon>
    </lineage>
</organism>
<comment type="caution">
    <text evidence="2">The sequence shown here is derived from an EMBL/GenBank/DDBJ whole genome shotgun (WGS) entry which is preliminary data.</text>
</comment>
<feature type="compositionally biased region" description="Low complexity" evidence="1">
    <location>
        <begin position="183"/>
        <end position="194"/>
    </location>
</feature>
<dbReference type="EMBL" id="BAABGQ010000016">
    <property type="protein sequence ID" value="GAA4509466.1"/>
    <property type="molecule type" value="Genomic_DNA"/>
</dbReference>
<reference evidence="3" key="1">
    <citation type="journal article" date="2019" name="Int. J. Syst. Evol. Microbiol.">
        <title>The Global Catalogue of Microorganisms (GCM) 10K type strain sequencing project: providing services to taxonomists for standard genome sequencing and annotation.</title>
        <authorList>
            <consortium name="The Broad Institute Genomics Platform"/>
            <consortium name="The Broad Institute Genome Sequencing Center for Infectious Disease"/>
            <person name="Wu L."/>
            <person name="Ma J."/>
        </authorList>
    </citation>
    <scope>NUCLEOTIDE SEQUENCE [LARGE SCALE GENOMIC DNA]</scope>
    <source>
        <strain evidence="3">JCM 17841</strain>
    </source>
</reference>
<keyword evidence="3" id="KW-1185">Reference proteome</keyword>